<dbReference type="Pfam" id="PF00582">
    <property type="entry name" value="Usp"/>
    <property type="match status" value="2"/>
</dbReference>
<name>A0A2T0KEQ4_9ACTN</name>
<dbReference type="SUPFAM" id="SSF52402">
    <property type="entry name" value="Adenine nucleotide alpha hydrolases-like"/>
    <property type="match status" value="2"/>
</dbReference>
<proteinExistence type="inferred from homology"/>
<protein>
    <submittedName>
        <fullName evidence="3">Nucleotide-binding universal stress UspA family protein</fullName>
    </submittedName>
</protein>
<evidence type="ECO:0000313" key="3">
    <source>
        <dbReference type="EMBL" id="PRX21860.1"/>
    </source>
</evidence>
<sequence length="299" mass="31452">MDTPTIVVAVDGTDPGMTAVRWAALEAQRSNRNLVIVHVLDWDWATARYESGGQQFALAKQLAESLTARAAHDARNAAPPIEIGTDVLIGNPVAQLVVVSEQADLLVVGNRGSGGFTGLGLGSVSQRVATHAHCPVVVIRGRAGADGPVAVGVDDADTADEVLEIAFTAARERGASLIAIRSYLPVLPLYYDRFPPAEITAPEQDATERARFHEKLAPWRVKYPGVPVEALLSHGSAASVLNGVSHTAQLIVVGSRGHGVLAGTLLGSTGLQLLHHADCPVLIVRPHGRTAAQAPFPER</sequence>
<dbReference type="Gene3D" id="3.40.50.620">
    <property type="entry name" value="HUPs"/>
    <property type="match status" value="2"/>
</dbReference>
<organism evidence="3 4">
    <name type="scientific">Actinoplanes italicus</name>
    <dbReference type="NCBI Taxonomy" id="113567"/>
    <lineage>
        <taxon>Bacteria</taxon>
        <taxon>Bacillati</taxon>
        <taxon>Actinomycetota</taxon>
        <taxon>Actinomycetes</taxon>
        <taxon>Micromonosporales</taxon>
        <taxon>Micromonosporaceae</taxon>
        <taxon>Actinoplanes</taxon>
    </lineage>
</organism>
<keyword evidence="4" id="KW-1185">Reference proteome</keyword>
<dbReference type="PRINTS" id="PR01438">
    <property type="entry name" value="UNVRSLSTRESS"/>
</dbReference>
<dbReference type="InterPro" id="IPR014729">
    <property type="entry name" value="Rossmann-like_a/b/a_fold"/>
</dbReference>
<comment type="caution">
    <text evidence="3">The sequence shown here is derived from an EMBL/GenBank/DDBJ whole genome shotgun (WGS) entry which is preliminary data.</text>
</comment>
<reference evidence="3 4" key="1">
    <citation type="submission" date="2018-03" db="EMBL/GenBank/DDBJ databases">
        <title>Genomic Encyclopedia of Archaeal and Bacterial Type Strains, Phase II (KMG-II): from individual species to whole genera.</title>
        <authorList>
            <person name="Goeker M."/>
        </authorList>
    </citation>
    <scope>NUCLEOTIDE SEQUENCE [LARGE SCALE GENOMIC DNA]</scope>
    <source>
        <strain evidence="3 4">DSM 43146</strain>
    </source>
</reference>
<dbReference type="RefSeq" id="WP_106318321.1">
    <property type="nucleotide sequence ID" value="NZ_BOMO01000037.1"/>
</dbReference>
<dbReference type="PANTHER" id="PTHR46268">
    <property type="entry name" value="STRESS RESPONSE PROTEIN NHAX"/>
    <property type="match status" value="1"/>
</dbReference>
<dbReference type="PANTHER" id="PTHR46268:SF6">
    <property type="entry name" value="UNIVERSAL STRESS PROTEIN UP12"/>
    <property type="match status" value="1"/>
</dbReference>
<evidence type="ECO:0000259" key="2">
    <source>
        <dbReference type="Pfam" id="PF00582"/>
    </source>
</evidence>
<feature type="domain" description="UspA" evidence="2">
    <location>
        <begin position="149"/>
        <end position="285"/>
    </location>
</feature>
<evidence type="ECO:0000313" key="4">
    <source>
        <dbReference type="Proteomes" id="UP000239415"/>
    </source>
</evidence>
<accession>A0A2T0KEQ4</accession>
<comment type="similarity">
    <text evidence="1">Belongs to the universal stress protein A family.</text>
</comment>
<dbReference type="EMBL" id="PVMZ01000005">
    <property type="protein sequence ID" value="PRX21860.1"/>
    <property type="molecule type" value="Genomic_DNA"/>
</dbReference>
<gene>
    <name evidence="3" type="ORF">CLV67_10537</name>
</gene>
<dbReference type="OrthoDB" id="3402850at2"/>
<dbReference type="AlphaFoldDB" id="A0A2T0KEQ4"/>
<dbReference type="InterPro" id="IPR006015">
    <property type="entry name" value="Universal_stress_UspA"/>
</dbReference>
<dbReference type="InterPro" id="IPR006016">
    <property type="entry name" value="UspA"/>
</dbReference>
<evidence type="ECO:0000256" key="1">
    <source>
        <dbReference type="ARBA" id="ARBA00008791"/>
    </source>
</evidence>
<dbReference type="Proteomes" id="UP000239415">
    <property type="component" value="Unassembled WGS sequence"/>
</dbReference>
<feature type="domain" description="UspA" evidence="2">
    <location>
        <begin position="5"/>
        <end position="140"/>
    </location>
</feature>